<dbReference type="RefSeq" id="XP_046587757.1">
    <property type="nucleotide sequence ID" value="XM_046731801.1"/>
</dbReference>
<gene>
    <name evidence="3" type="primary">LOC107222570</name>
</gene>
<evidence type="ECO:0000313" key="3">
    <source>
        <dbReference type="RefSeq" id="XP_046587757.1"/>
    </source>
</evidence>
<evidence type="ECO:0000313" key="2">
    <source>
        <dbReference type="Proteomes" id="UP000829291"/>
    </source>
</evidence>
<feature type="signal peptide" evidence="1">
    <location>
        <begin position="1"/>
        <end position="20"/>
    </location>
</feature>
<keyword evidence="2" id="KW-1185">Reference proteome</keyword>
<reference evidence="3" key="1">
    <citation type="submission" date="2025-08" db="UniProtKB">
        <authorList>
            <consortium name="RefSeq"/>
        </authorList>
    </citation>
    <scope>IDENTIFICATION</scope>
    <source>
        <tissue evidence="3">Thorax and Abdomen</tissue>
    </source>
</reference>
<dbReference type="Proteomes" id="UP000829291">
    <property type="component" value="Chromosome 2"/>
</dbReference>
<evidence type="ECO:0000256" key="1">
    <source>
        <dbReference type="SAM" id="SignalP"/>
    </source>
</evidence>
<accession>A0ABM3FIA7</accession>
<proteinExistence type="predicted"/>
<name>A0ABM3FIA7_NEOLC</name>
<organism evidence="2 3">
    <name type="scientific">Neodiprion lecontei</name>
    <name type="common">Redheaded pine sawfly</name>
    <dbReference type="NCBI Taxonomy" id="441921"/>
    <lineage>
        <taxon>Eukaryota</taxon>
        <taxon>Metazoa</taxon>
        <taxon>Ecdysozoa</taxon>
        <taxon>Arthropoda</taxon>
        <taxon>Hexapoda</taxon>
        <taxon>Insecta</taxon>
        <taxon>Pterygota</taxon>
        <taxon>Neoptera</taxon>
        <taxon>Endopterygota</taxon>
        <taxon>Hymenoptera</taxon>
        <taxon>Tenthredinoidea</taxon>
        <taxon>Diprionidae</taxon>
        <taxon>Diprioninae</taxon>
        <taxon>Neodiprion</taxon>
    </lineage>
</organism>
<protein>
    <submittedName>
        <fullName evidence="3">Uncharacterized protein LOC107222570</fullName>
    </submittedName>
</protein>
<dbReference type="GeneID" id="107222570"/>
<keyword evidence="1" id="KW-0732">Signal</keyword>
<sequence length="337" mass="38037">MRLMVVIVTLGLGVCGPTLADTEKVVFVVPRYIRRSFPNNAAPFYKIRVPKRPFFVGHYAGNSGNSDRPFFPGGKQAIRQNLFHGIPHGGGDFGKNFAVPQQQQHDREVQNHVIIPHGKGISHGVSFGKGYIPQEELKLAIENYAGFPGGNENQLQDSAGQGFNFEDEGYQRFEGREQNLAPQEHRWVFPPTNDEGRNQEPRQVEQEEYKMFEEQGSLSPPNEQLFYPKFSEQPHPISGGVHPSARMTEHKLTPIVLQDTIDMKEYIAKVEAFTKSWPFHGLAWNNQQPNFPGLTFPHIQGINPWAGSLPNNPSGGYQVQEESVEEPMKRSFRVAMM</sequence>
<feature type="chain" id="PRO_5045787325" evidence="1">
    <location>
        <begin position="21"/>
        <end position="337"/>
    </location>
</feature>